<protein>
    <submittedName>
        <fullName evidence="2">Uncharacterized protein</fullName>
    </submittedName>
</protein>
<keyword evidence="1" id="KW-0812">Transmembrane</keyword>
<evidence type="ECO:0000256" key="1">
    <source>
        <dbReference type="SAM" id="Phobius"/>
    </source>
</evidence>
<organism evidence="2 3">
    <name type="scientific">Herbaspirillum frisingense GSF30</name>
    <dbReference type="NCBI Taxonomy" id="864073"/>
    <lineage>
        <taxon>Bacteria</taxon>
        <taxon>Pseudomonadati</taxon>
        <taxon>Pseudomonadota</taxon>
        <taxon>Betaproteobacteria</taxon>
        <taxon>Burkholderiales</taxon>
        <taxon>Oxalobacteraceae</taxon>
        <taxon>Herbaspirillum</taxon>
    </lineage>
</organism>
<comment type="caution">
    <text evidence="2">The sequence shown here is derived from an EMBL/GenBank/DDBJ whole genome shotgun (WGS) entry which is preliminary data.</text>
</comment>
<dbReference type="Proteomes" id="UP000006772">
    <property type="component" value="Unassembled WGS sequence"/>
</dbReference>
<dbReference type="RefSeq" id="WP_006464528.1">
    <property type="nucleotide sequence ID" value="NZ_AEEC02000024.1"/>
</dbReference>
<feature type="transmembrane region" description="Helical" evidence="1">
    <location>
        <begin position="14"/>
        <end position="31"/>
    </location>
</feature>
<dbReference type="AlphaFoldDB" id="A0AAI9ICI4"/>
<gene>
    <name evidence="2" type="ORF">HFRIS_016427</name>
</gene>
<name>A0AAI9ICI4_9BURK</name>
<feature type="transmembrane region" description="Helical" evidence="1">
    <location>
        <begin position="37"/>
        <end position="58"/>
    </location>
</feature>
<evidence type="ECO:0000313" key="3">
    <source>
        <dbReference type="Proteomes" id="UP000006772"/>
    </source>
</evidence>
<evidence type="ECO:0000313" key="2">
    <source>
        <dbReference type="EMBL" id="EOA03656.1"/>
    </source>
</evidence>
<keyword evidence="1" id="KW-0472">Membrane</keyword>
<dbReference type="EMBL" id="AEEC02000024">
    <property type="protein sequence ID" value="EOA03656.1"/>
    <property type="molecule type" value="Genomic_DNA"/>
</dbReference>
<keyword evidence="1" id="KW-1133">Transmembrane helix</keyword>
<proteinExistence type="predicted"/>
<accession>A0AAI9ICI4</accession>
<sequence>MFDFLIKDGNFKEWVRIFFLVVGILSVVLGIEIGIGSTLGCIFFLVGFLFAAVGGYSAQAHMLKLKPFNRLEERLRNVRKEDEGEN</sequence>
<reference evidence="2 3" key="1">
    <citation type="journal article" date="2013" name="Front. Microbiol.">
        <title>The genome of the endophytic bacterium H. frisingense GSF30(T) identifies diverse strategies in the Herbaspirillum genus to interact with plants.</title>
        <authorList>
            <person name="Straub D."/>
            <person name="Rothballer M."/>
            <person name="Hartmann A."/>
            <person name="Ludewig U."/>
        </authorList>
    </citation>
    <scope>NUCLEOTIDE SEQUENCE [LARGE SCALE GENOMIC DNA]</scope>
    <source>
        <strain evidence="2 3">GSF30</strain>
    </source>
</reference>